<dbReference type="PANTHER" id="PTHR11092">
    <property type="entry name" value="SUGAR NUCLEOTIDE EPIMERASE RELATED"/>
    <property type="match status" value="1"/>
</dbReference>
<keyword evidence="5" id="KW-1185">Reference proteome</keyword>
<dbReference type="NCBIfam" id="TIGR01777">
    <property type="entry name" value="yfcH"/>
    <property type="match status" value="1"/>
</dbReference>
<dbReference type="EMBL" id="QMIG01000045">
    <property type="protein sequence ID" value="RAW09369.1"/>
    <property type="molecule type" value="Genomic_DNA"/>
</dbReference>
<evidence type="ECO:0000313" key="4">
    <source>
        <dbReference type="EMBL" id="RAW09369.1"/>
    </source>
</evidence>
<evidence type="ECO:0000313" key="5">
    <source>
        <dbReference type="Proteomes" id="UP000250462"/>
    </source>
</evidence>
<comment type="caution">
    <text evidence="4">The sequence shown here is derived from an EMBL/GenBank/DDBJ whole genome shotgun (WGS) entry which is preliminary data.</text>
</comment>
<dbReference type="Pfam" id="PF01370">
    <property type="entry name" value="Epimerase"/>
    <property type="match status" value="1"/>
</dbReference>
<evidence type="ECO:0000259" key="2">
    <source>
        <dbReference type="Pfam" id="PF01370"/>
    </source>
</evidence>
<dbReference type="RefSeq" id="WP_112260424.1">
    <property type="nucleotide sequence ID" value="NZ_QMIG01000045.1"/>
</dbReference>
<dbReference type="Pfam" id="PF08338">
    <property type="entry name" value="DUF1731"/>
    <property type="match status" value="1"/>
</dbReference>
<sequence>MRIAVAGSSGLVGTALCASLTADGHDVLRLVRRPATDSSELHWDPAIGDVDPNPLEGIDAAVNLAGAGVGERRWSKAYKQLLRSSRIHTTAFLANTLAGLDDPPRVFVSASGINYYGTDRGNEVLDENSEPDGGFLAGLCRDWEEAAQAASAAGIAVCQTRFGIVLDRHQGAMSRMLPLFRWGLGGPLAGGRQYWSFISLADTVNALRFLIEKEGCAGAYNMTAPEPVTNAEFTRVLAYLLSRPALLPAPWLALRIALGEFAHEIAGSLRVVPTRLTESGFTHQHPTARSAIAHALSS</sequence>
<dbReference type="AlphaFoldDB" id="A0A329QC95"/>
<feature type="domain" description="NAD-dependent epimerase/dehydratase" evidence="2">
    <location>
        <begin position="3"/>
        <end position="221"/>
    </location>
</feature>
<name>A0A329QC95_9ACTN</name>
<proteinExistence type="inferred from homology"/>
<evidence type="ECO:0000256" key="1">
    <source>
        <dbReference type="ARBA" id="ARBA00009353"/>
    </source>
</evidence>
<gene>
    <name evidence="4" type="ORF">DPM12_21600</name>
</gene>
<dbReference type="InterPro" id="IPR036291">
    <property type="entry name" value="NAD(P)-bd_dom_sf"/>
</dbReference>
<organism evidence="4 5">
    <name type="scientific">Phytoactinopolyspora halophila</name>
    <dbReference type="NCBI Taxonomy" id="1981511"/>
    <lineage>
        <taxon>Bacteria</taxon>
        <taxon>Bacillati</taxon>
        <taxon>Actinomycetota</taxon>
        <taxon>Actinomycetes</taxon>
        <taxon>Jiangellales</taxon>
        <taxon>Jiangellaceae</taxon>
        <taxon>Phytoactinopolyspora</taxon>
    </lineage>
</organism>
<dbReference type="InterPro" id="IPR001509">
    <property type="entry name" value="Epimerase_deHydtase"/>
</dbReference>
<dbReference type="PANTHER" id="PTHR11092:SF0">
    <property type="entry name" value="EPIMERASE FAMILY PROTEIN SDR39U1"/>
    <property type="match status" value="1"/>
</dbReference>
<dbReference type="Proteomes" id="UP000250462">
    <property type="component" value="Unassembled WGS sequence"/>
</dbReference>
<feature type="domain" description="DUF1731" evidence="3">
    <location>
        <begin position="249"/>
        <end position="295"/>
    </location>
</feature>
<dbReference type="InterPro" id="IPR013549">
    <property type="entry name" value="DUF1731"/>
</dbReference>
<dbReference type="OrthoDB" id="9801773at2"/>
<comment type="similarity">
    <text evidence="1">Belongs to the NAD(P)-dependent epimerase/dehydratase family. SDR39U1 subfamily.</text>
</comment>
<reference evidence="4 5" key="1">
    <citation type="submission" date="2018-06" db="EMBL/GenBank/DDBJ databases">
        <title>Phytoactinopolyspora halophila sp. nov., a novel halophilic actinomycete isolated from a saline soil in China.</title>
        <authorList>
            <person name="Tang S.-K."/>
        </authorList>
    </citation>
    <scope>NUCLEOTIDE SEQUENCE [LARGE SCALE GENOMIC DNA]</scope>
    <source>
        <strain evidence="4 5">YIM 96934</strain>
    </source>
</reference>
<accession>A0A329QC95</accession>
<dbReference type="Gene3D" id="3.40.50.720">
    <property type="entry name" value="NAD(P)-binding Rossmann-like Domain"/>
    <property type="match status" value="1"/>
</dbReference>
<protein>
    <submittedName>
        <fullName evidence="4">TIGR01777 family protein</fullName>
    </submittedName>
</protein>
<dbReference type="SUPFAM" id="SSF51735">
    <property type="entry name" value="NAD(P)-binding Rossmann-fold domains"/>
    <property type="match status" value="1"/>
</dbReference>
<evidence type="ECO:0000259" key="3">
    <source>
        <dbReference type="Pfam" id="PF08338"/>
    </source>
</evidence>
<dbReference type="InterPro" id="IPR010099">
    <property type="entry name" value="SDR39U1"/>
</dbReference>